<dbReference type="InterPro" id="IPR051338">
    <property type="entry name" value="NodU/CmcH_Carbamoyltrnsfr"/>
</dbReference>
<dbReference type="PANTHER" id="PTHR34847">
    <property type="entry name" value="NODULATION PROTEIN U"/>
    <property type="match status" value="1"/>
</dbReference>
<proteinExistence type="predicted"/>
<feature type="domain" description="Carbamoyltransferase" evidence="1">
    <location>
        <begin position="8"/>
        <end position="231"/>
    </location>
</feature>
<name>A0A382YL78_9ZZZZ</name>
<dbReference type="InterPro" id="IPR043129">
    <property type="entry name" value="ATPase_NBD"/>
</dbReference>
<sequence>MSRNNITVLGIHYFIHDAGAALVQNGKVLASINEEKIRNVKHCGGYPTKSIGEVFKIAKLDPSEVDAVAIVGIMGEKILPLTEMFPNYRSLFSYFSLLTGHKKGIELLTSYLQRIKKIDAIKNDLTKLGIPLNEIIFVEHHAAHAAAACYLSPWDLDEEVMVLTLDGQGDGISSTVNIGHKGEIRRVENSETSFYNSLAQSFYSQITAHLGMDWGFDAYKVMGLAPYGKPELS</sequence>
<dbReference type="InterPro" id="IPR003696">
    <property type="entry name" value="Carbtransf_dom"/>
</dbReference>
<dbReference type="SUPFAM" id="SSF53067">
    <property type="entry name" value="Actin-like ATPase domain"/>
    <property type="match status" value="1"/>
</dbReference>
<accession>A0A382YL78</accession>
<dbReference type="Gene3D" id="3.30.420.40">
    <property type="match status" value="1"/>
</dbReference>
<dbReference type="Pfam" id="PF02543">
    <property type="entry name" value="Carbam_trans_N"/>
    <property type="match status" value="1"/>
</dbReference>
<dbReference type="GO" id="GO:0003824">
    <property type="term" value="F:catalytic activity"/>
    <property type="evidence" value="ECO:0007669"/>
    <property type="project" value="InterPro"/>
</dbReference>
<feature type="non-terminal residue" evidence="2">
    <location>
        <position position="233"/>
    </location>
</feature>
<reference evidence="2" key="1">
    <citation type="submission" date="2018-05" db="EMBL/GenBank/DDBJ databases">
        <authorList>
            <person name="Lanie J.A."/>
            <person name="Ng W.-L."/>
            <person name="Kazmierczak K.M."/>
            <person name="Andrzejewski T.M."/>
            <person name="Davidsen T.M."/>
            <person name="Wayne K.J."/>
            <person name="Tettelin H."/>
            <person name="Glass J.I."/>
            <person name="Rusch D."/>
            <person name="Podicherti R."/>
            <person name="Tsui H.-C.T."/>
            <person name="Winkler M.E."/>
        </authorList>
    </citation>
    <scope>NUCLEOTIDE SEQUENCE</scope>
</reference>
<dbReference type="PANTHER" id="PTHR34847:SF1">
    <property type="entry name" value="NODULATION PROTEIN U"/>
    <property type="match status" value="1"/>
</dbReference>
<gene>
    <name evidence="2" type="ORF">METZ01_LOCUS436429</name>
</gene>
<dbReference type="EMBL" id="UINC01176445">
    <property type="protein sequence ID" value="SVD83575.1"/>
    <property type="molecule type" value="Genomic_DNA"/>
</dbReference>
<organism evidence="2">
    <name type="scientific">marine metagenome</name>
    <dbReference type="NCBI Taxonomy" id="408172"/>
    <lineage>
        <taxon>unclassified sequences</taxon>
        <taxon>metagenomes</taxon>
        <taxon>ecological metagenomes</taxon>
    </lineage>
</organism>
<protein>
    <recommendedName>
        <fullName evidence="1">Carbamoyltransferase domain-containing protein</fullName>
    </recommendedName>
</protein>
<evidence type="ECO:0000259" key="1">
    <source>
        <dbReference type="Pfam" id="PF02543"/>
    </source>
</evidence>
<evidence type="ECO:0000313" key="2">
    <source>
        <dbReference type="EMBL" id="SVD83575.1"/>
    </source>
</evidence>
<dbReference type="AlphaFoldDB" id="A0A382YL78"/>